<dbReference type="GO" id="GO:0005737">
    <property type="term" value="C:cytoplasm"/>
    <property type="evidence" value="ECO:0007669"/>
    <property type="project" value="TreeGrafter"/>
</dbReference>
<protein>
    <recommendedName>
        <fullName evidence="2">GST N-terminal domain-containing protein</fullName>
    </recommendedName>
</protein>
<organism evidence="3 4">
    <name type="scientific">Polarella glacialis</name>
    <name type="common">Dinoflagellate</name>
    <dbReference type="NCBI Taxonomy" id="89957"/>
    <lineage>
        <taxon>Eukaryota</taxon>
        <taxon>Sar</taxon>
        <taxon>Alveolata</taxon>
        <taxon>Dinophyceae</taxon>
        <taxon>Suessiales</taxon>
        <taxon>Suessiaceae</taxon>
        <taxon>Polarella</taxon>
    </lineage>
</organism>
<dbReference type="EMBL" id="CAJNNV010027837">
    <property type="protein sequence ID" value="CAE8621869.1"/>
    <property type="molecule type" value="Genomic_DNA"/>
</dbReference>
<reference evidence="3" key="1">
    <citation type="submission" date="2021-02" db="EMBL/GenBank/DDBJ databases">
        <authorList>
            <person name="Dougan E. K."/>
            <person name="Rhodes N."/>
            <person name="Thang M."/>
            <person name="Chan C."/>
        </authorList>
    </citation>
    <scope>NUCLEOTIDE SEQUENCE</scope>
</reference>
<dbReference type="Pfam" id="PF13409">
    <property type="entry name" value="GST_N_2"/>
    <property type="match status" value="1"/>
</dbReference>
<dbReference type="Proteomes" id="UP000654075">
    <property type="component" value="Unassembled WGS sequence"/>
</dbReference>
<keyword evidence="4" id="KW-1185">Reference proteome</keyword>
<dbReference type="PANTHER" id="PTHR43968">
    <property type="match status" value="1"/>
</dbReference>
<comment type="caution">
    <text evidence="3">The sequence shown here is derived from an EMBL/GenBank/DDBJ whole genome shotgun (WGS) entry which is preliminary data.</text>
</comment>
<evidence type="ECO:0000313" key="3">
    <source>
        <dbReference type="EMBL" id="CAE8621869.1"/>
    </source>
</evidence>
<dbReference type="CDD" id="cd00570">
    <property type="entry name" value="GST_N_family"/>
    <property type="match status" value="1"/>
</dbReference>
<evidence type="ECO:0000256" key="1">
    <source>
        <dbReference type="SAM" id="MobiDB-lite"/>
    </source>
</evidence>
<dbReference type="PANTHER" id="PTHR43968:SF14">
    <property type="entry name" value="GLUTATHIONE S-TRANSFERASE"/>
    <property type="match status" value="1"/>
</dbReference>
<evidence type="ECO:0000259" key="2">
    <source>
        <dbReference type="Pfam" id="PF13409"/>
    </source>
</evidence>
<gene>
    <name evidence="3" type="ORF">PGLA1383_LOCUS39390</name>
</gene>
<dbReference type="OrthoDB" id="10579985at2759"/>
<accession>A0A813G6S6</accession>
<dbReference type="Gene3D" id="3.40.30.10">
    <property type="entry name" value="Glutaredoxin"/>
    <property type="match status" value="1"/>
</dbReference>
<dbReference type="InterPro" id="IPR050983">
    <property type="entry name" value="GST_Omega/HSP26"/>
</dbReference>
<feature type="non-terminal residue" evidence="3">
    <location>
        <position position="333"/>
    </location>
</feature>
<sequence length="333" mass="35532">AAPRVRLWRDDAGWCPFCEMVQMVLEEMHVPYEVRTVPLKGYAKSENDEKRRAAFREICPDCLVPAIQLALPPTTTGTTVTRTTPTTTTTTTTTTTPTTTTPTTATTATTATAETQFGPVLDCGRQPGAGSGYDVCRCLAQLFPDKVLLPRTPVRRARAEALASLVVQLECTFLPLLRKSRAGGVDADVEVAFVAVMDDLNDALRGSDPAASSDGSQLEGGARAVGFLWGGRWTDDGDGDDEHFGGDVEAGAFLFGRKPCAVDLMLLPLLERVAALLPHPLAGGLPHLAMERWPAVQGMLEAASVPGCCAFADFGCDTENLVGIWLRQVGAPK</sequence>
<dbReference type="SUPFAM" id="SSF52833">
    <property type="entry name" value="Thioredoxin-like"/>
    <property type="match status" value="1"/>
</dbReference>
<dbReference type="InterPro" id="IPR004045">
    <property type="entry name" value="Glutathione_S-Trfase_N"/>
</dbReference>
<dbReference type="InterPro" id="IPR036249">
    <property type="entry name" value="Thioredoxin-like_sf"/>
</dbReference>
<proteinExistence type="predicted"/>
<feature type="region of interest" description="Disordered" evidence="1">
    <location>
        <begin position="74"/>
        <end position="105"/>
    </location>
</feature>
<name>A0A813G6S6_POLGL</name>
<feature type="non-terminal residue" evidence="3">
    <location>
        <position position="1"/>
    </location>
</feature>
<evidence type="ECO:0000313" key="4">
    <source>
        <dbReference type="Proteomes" id="UP000654075"/>
    </source>
</evidence>
<dbReference type="AlphaFoldDB" id="A0A813G6S6"/>
<feature type="domain" description="GST N-terminal" evidence="2">
    <location>
        <begin position="14"/>
        <end position="81"/>
    </location>
</feature>